<dbReference type="GO" id="GO:0003779">
    <property type="term" value="F:actin binding"/>
    <property type="evidence" value="ECO:0007669"/>
    <property type="project" value="UniProtKB-UniRule"/>
</dbReference>
<dbReference type="SMART" id="SM00246">
    <property type="entry name" value="WH2"/>
    <property type="match status" value="1"/>
</dbReference>
<dbReference type="InterPro" id="IPR028288">
    <property type="entry name" value="SCAR/WAVE_fam"/>
</dbReference>
<dbReference type="OrthoDB" id="20101at2759"/>
<feature type="compositionally biased region" description="Acidic residues" evidence="3">
    <location>
        <begin position="412"/>
        <end position="430"/>
    </location>
</feature>
<reference evidence="5 7" key="2">
    <citation type="journal article" date="2013" name="Nature">
        <title>Insights into bilaterian evolution from three spiralian genomes.</title>
        <authorList>
            <person name="Simakov O."/>
            <person name="Marletaz F."/>
            <person name="Cho S.J."/>
            <person name="Edsinger-Gonzales E."/>
            <person name="Havlak P."/>
            <person name="Hellsten U."/>
            <person name="Kuo D.H."/>
            <person name="Larsson T."/>
            <person name="Lv J."/>
            <person name="Arendt D."/>
            <person name="Savage R."/>
            <person name="Osoegawa K."/>
            <person name="de Jong P."/>
            <person name="Grimwood J."/>
            <person name="Chapman J.A."/>
            <person name="Shapiro H."/>
            <person name="Aerts A."/>
            <person name="Otillar R.P."/>
            <person name="Terry A.Y."/>
            <person name="Boore J.L."/>
            <person name="Grigoriev I.V."/>
            <person name="Lindberg D.R."/>
            <person name="Seaver E.C."/>
            <person name="Weisblat D.A."/>
            <person name="Putnam N.H."/>
            <person name="Rokhsar D.S."/>
        </authorList>
    </citation>
    <scope>NUCLEOTIDE SEQUENCE</scope>
</reference>
<dbReference type="InterPro" id="IPR003124">
    <property type="entry name" value="WH2_dom"/>
</dbReference>
<dbReference type="AlphaFoldDB" id="T1FH99"/>
<accession>T1FH99</accession>
<feature type="region of interest" description="Disordered" evidence="3">
    <location>
        <begin position="340"/>
        <end position="363"/>
    </location>
</feature>
<feature type="domain" description="WH2" evidence="4">
    <location>
        <begin position="363"/>
        <end position="380"/>
    </location>
</feature>
<dbReference type="EMBL" id="AMQM01007788">
    <property type="status" value="NOT_ANNOTATED_CDS"/>
    <property type="molecule type" value="Genomic_DNA"/>
</dbReference>
<comment type="subcellular location">
    <subcellularLocation>
        <location evidence="2">Cytoplasm</location>
        <location evidence="2">Cytoskeleton</location>
    </subcellularLocation>
</comment>
<dbReference type="EnsemblMetazoa" id="HelroT181744">
    <property type="protein sequence ID" value="HelroP181744"/>
    <property type="gene ID" value="HelroG181744"/>
</dbReference>
<evidence type="ECO:0000313" key="5">
    <source>
        <dbReference type="EMBL" id="ESN92125.1"/>
    </source>
</evidence>
<dbReference type="EMBL" id="KB097667">
    <property type="protein sequence ID" value="ESN92125.1"/>
    <property type="molecule type" value="Genomic_DNA"/>
</dbReference>
<feature type="region of interest" description="Disordered" evidence="3">
    <location>
        <begin position="246"/>
        <end position="276"/>
    </location>
</feature>
<feature type="compositionally biased region" description="Low complexity" evidence="3">
    <location>
        <begin position="340"/>
        <end position="349"/>
    </location>
</feature>
<dbReference type="Gene3D" id="6.10.280.150">
    <property type="match status" value="2"/>
</dbReference>
<reference evidence="7" key="1">
    <citation type="submission" date="2012-12" db="EMBL/GenBank/DDBJ databases">
        <authorList>
            <person name="Hellsten U."/>
            <person name="Grimwood J."/>
            <person name="Chapman J.A."/>
            <person name="Shapiro H."/>
            <person name="Aerts A."/>
            <person name="Otillar R.P."/>
            <person name="Terry A.Y."/>
            <person name="Boore J.L."/>
            <person name="Simakov O."/>
            <person name="Marletaz F."/>
            <person name="Cho S.-J."/>
            <person name="Edsinger-Gonzales E."/>
            <person name="Havlak P."/>
            <person name="Kuo D.-H."/>
            <person name="Larsson T."/>
            <person name="Lv J."/>
            <person name="Arendt D."/>
            <person name="Savage R."/>
            <person name="Osoegawa K."/>
            <person name="de Jong P."/>
            <person name="Lindberg D.R."/>
            <person name="Seaver E.C."/>
            <person name="Weisblat D.A."/>
            <person name="Putnam N.H."/>
            <person name="Grigoriev I.V."/>
            <person name="Rokhsar D.S."/>
        </authorList>
    </citation>
    <scope>NUCLEOTIDE SEQUENCE</scope>
</reference>
<keyword evidence="2" id="KW-0009">Actin-binding</keyword>
<dbReference type="OMA" id="PDMAYND"/>
<dbReference type="CTD" id="20208198"/>
<dbReference type="GO" id="GO:0071933">
    <property type="term" value="F:Arp2/3 complex binding"/>
    <property type="evidence" value="ECO:0000318"/>
    <property type="project" value="GO_Central"/>
</dbReference>
<sequence>MPMCKWTIEPTDLTAVLRISEDGVNEDPNHNNCNKLKPPDNYCHLANIICSNIIRQLVSLADSADGIFKELAEQSCLVSKRFEKLNFRVAELSEKAKNLNPTVELISLDDVMQCKPFKSGLKQYASGSGGRPEAVQTVFDRIEPIPDFDKWNCYKTEEKDPKKFYSDPNFFFESWCGQIKQEVDKLKPARKKKVAKKKEEITRKPQNVNLNKIQNRVKNEILGGRPLTVNQNSDNQSQRSINVSINSEANQVTEHDRASLNSKTSEANQNPASDSIQVARNASVKGVKNTDDVIGPQGIEFPVFYGEDVNDFPQPPIPPPPLPQTFSHAVEAGQLRNKNATAATSTTTTNIKSQPSLEGKRESRGDLLASIRNGIKLRKVDEVKREVASNKNAGQTMFDVQMIMEMRRRALEEEEEEYDEDDGDDDNDWG</sequence>
<keyword evidence="2" id="KW-0206">Cytoskeleton</keyword>
<proteinExistence type="inferred from homology"/>
<dbReference type="Proteomes" id="UP000015101">
    <property type="component" value="Unassembled WGS sequence"/>
</dbReference>
<dbReference type="STRING" id="6412.T1FH99"/>
<dbReference type="GO" id="GO:2000601">
    <property type="term" value="P:positive regulation of Arp2/3 complex-mediated actin nucleation"/>
    <property type="evidence" value="ECO:0000318"/>
    <property type="project" value="GO_Central"/>
</dbReference>
<dbReference type="HOGENOM" id="CLU_036022_1_0_1"/>
<keyword evidence="2" id="KW-0963">Cytoplasm</keyword>
<evidence type="ECO:0000256" key="3">
    <source>
        <dbReference type="SAM" id="MobiDB-lite"/>
    </source>
</evidence>
<reference evidence="6" key="3">
    <citation type="submission" date="2015-06" db="UniProtKB">
        <authorList>
            <consortium name="EnsemblMetazoa"/>
        </authorList>
    </citation>
    <scope>IDENTIFICATION</scope>
</reference>
<protein>
    <recommendedName>
        <fullName evidence="2">Wiskott-Aldrich syndrome protein family member</fullName>
        <shortName evidence="2">WASP family protein member</shortName>
    </recommendedName>
</protein>
<organism evidence="6 7">
    <name type="scientific">Helobdella robusta</name>
    <name type="common">Californian leech</name>
    <dbReference type="NCBI Taxonomy" id="6412"/>
    <lineage>
        <taxon>Eukaryota</taxon>
        <taxon>Metazoa</taxon>
        <taxon>Spiralia</taxon>
        <taxon>Lophotrochozoa</taxon>
        <taxon>Annelida</taxon>
        <taxon>Clitellata</taxon>
        <taxon>Hirudinea</taxon>
        <taxon>Rhynchobdellida</taxon>
        <taxon>Glossiphoniidae</taxon>
        <taxon>Helobdella</taxon>
    </lineage>
</organism>
<evidence type="ECO:0000256" key="1">
    <source>
        <dbReference type="ARBA" id="ARBA00006993"/>
    </source>
</evidence>
<dbReference type="GO" id="GO:0034237">
    <property type="term" value="F:protein kinase A regulatory subunit binding"/>
    <property type="evidence" value="ECO:0000318"/>
    <property type="project" value="GO_Central"/>
</dbReference>
<dbReference type="GO" id="GO:0031209">
    <property type="term" value="C:SCAR complex"/>
    <property type="evidence" value="ECO:0000318"/>
    <property type="project" value="GO_Central"/>
</dbReference>
<evidence type="ECO:0000259" key="4">
    <source>
        <dbReference type="PROSITE" id="PS51082"/>
    </source>
</evidence>
<evidence type="ECO:0000256" key="2">
    <source>
        <dbReference type="RuleBase" id="RU367034"/>
    </source>
</evidence>
<dbReference type="Gene3D" id="1.20.5.340">
    <property type="match status" value="1"/>
</dbReference>
<dbReference type="PANTHER" id="PTHR12902:SF1">
    <property type="entry name" value="WISKOTT-ALDRICH SYNDROME PROTEIN FAMILY MEMBER"/>
    <property type="match status" value="1"/>
</dbReference>
<feature type="region of interest" description="Disordered" evidence="3">
    <location>
        <begin position="408"/>
        <end position="430"/>
    </location>
</feature>
<evidence type="ECO:0000313" key="6">
    <source>
        <dbReference type="EnsemblMetazoa" id="HelroP181744"/>
    </source>
</evidence>
<dbReference type="GeneID" id="20208198"/>
<dbReference type="eggNOG" id="KOG1830">
    <property type="taxonomic scope" value="Eukaryota"/>
</dbReference>
<gene>
    <name evidence="6" type="primary">20208198</name>
    <name evidence="5" type="ORF">HELRODRAFT_181744</name>
</gene>
<keyword evidence="7" id="KW-1185">Reference proteome</keyword>
<name>T1FH99_HELRO</name>
<dbReference type="InParanoid" id="T1FH99"/>
<dbReference type="GO" id="GO:0005856">
    <property type="term" value="C:cytoskeleton"/>
    <property type="evidence" value="ECO:0007669"/>
    <property type="project" value="UniProtKB-SubCell"/>
</dbReference>
<dbReference type="GO" id="GO:0030036">
    <property type="term" value="P:actin cytoskeleton organization"/>
    <property type="evidence" value="ECO:0000318"/>
    <property type="project" value="GO_Central"/>
</dbReference>
<dbReference type="PANTHER" id="PTHR12902">
    <property type="entry name" value="WASP-1"/>
    <property type="match status" value="1"/>
</dbReference>
<dbReference type="PROSITE" id="PS51082">
    <property type="entry name" value="WH2"/>
    <property type="match status" value="1"/>
</dbReference>
<feature type="compositionally biased region" description="Polar residues" evidence="3">
    <location>
        <begin position="259"/>
        <end position="276"/>
    </location>
</feature>
<comment type="function">
    <text evidence="2">Downstream effector molecule involved in the transmission of signals from tyrosine kinase receptors and small GTPases to the actin cytoskeleton. Promotes formation of actin filaments. Part of the WAVE complex that regulates lamellipodia formation. The WAVE complex regulates actin filament reorganization via its interaction with the Arp2/3 complex.</text>
</comment>
<comment type="subunit">
    <text evidence="2">Binds actin and the Arp2/3 complex.</text>
</comment>
<evidence type="ECO:0000313" key="7">
    <source>
        <dbReference type="Proteomes" id="UP000015101"/>
    </source>
</evidence>
<dbReference type="Pfam" id="PF02205">
    <property type="entry name" value="WH2"/>
    <property type="match status" value="1"/>
</dbReference>
<dbReference type="KEGG" id="hro:HELRODRAFT_181744"/>
<comment type="similarity">
    <text evidence="1 2">Belongs to the SCAR/WAVE family.</text>
</comment>
<dbReference type="RefSeq" id="XP_009029778.1">
    <property type="nucleotide sequence ID" value="XM_009031530.1"/>
</dbReference>